<accession>A0A9D4FV29</accession>
<protein>
    <recommendedName>
        <fullName evidence="12">Myosin motor domain-containing protein</fullName>
    </recommendedName>
</protein>
<comment type="caution">
    <text evidence="11">Lacks conserved residue(s) required for the propagation of feature annotation.</text>
</comment>
<evidence type="ECO:0000256" key="9">
    <source>
        <dbReference type="ARBA" id="ARBA00023212"/>
    </source>
</evidence>
<dbReference type="Pfam" id="PF00063">
    <property type="entry name" value="Myosin_head"/>
    <property type="match status" value="1"/>
</dbReference>
<comment type="subcellular location">
    <subcellularLocation>
        <location evidence="2">Cell projection</location>
    </subcellularLocation>
    <subcellularLocation>
        <location evidence="1">Cytoplasm</location>
        <location evidence="1">Cytoskeleton</location>
    </subcellularLocation>
</comment>
<dbReference type="GO" id="GO:0000146">
    <property type="term" value="F:microfilament motor activity"/>
    <property type="evidence" value="ECO:0007669"/>
    <property type="project" value="TreeGrafter"/>
</dbReference>
<keyword evidence="8 11" id="KW-0505">Motor protein</keyword>
<dbReference type="InterPro" id="IPR036961">
    <property type="entry name" value="Kinesin_motor_dom_sf"/>
</dbReference>
<dbReference type="Proteomes" id="UP000828390">
    <property type="component" value="Unassembled WGS sequence"/>
</dbReference>
<dbReference type="AlphaFoldDB" id="A0A9D4FV29"/>
<dbReference type="GO" id="GO:0003779">
    <property type="term" value="F:actin binding"/>
    <property type="evidence" value="ECO:0007669"/>
    <property type="project" value="UniProtKB-KW"/>
</dbReference>
<keyword evidence="14" id="KW-1185">Reference proteome</keyword>
<keyword evidence="9" id="KW-0206">Cytoskeleton</keyword>
<comment type="similarity">
    <text evidence="11">Belongs to the TRAFAC class myosin-kinesin ATPase superfamily. Myosin family.</text>
</comment>
<evidence type="ECO:0000256" key="10">
    <source>
        <dbReference type="ARBA" id="ARBA00023273"/>
    </source>
</evidence>
<gene>
    <name evidence="13" type="ORF">DPMN_131856</name>
</gene>
<comment type="caution">
    <text evidence="13">The sequence shown here is derived from an EMBL/GenBank/DDBJ whole genome shotgun (WGS) entry which is preliminary data.</text>
</comment>
<organism evidence="13 14">
    <name type="scientific">Dreissena polymorpha</name>
    <name type="common">Zebra mussel</name>
    <name type="synonym">Mytilus polymorpha</name>
    <dbReference type="NCBI Taxonomy" id="45954"/>
    <lineage>
        <taxon>Eukaryota</taxon>
        <taxon>Metazoa</taxon>
        <taxon>Spiralia</taxon>
        <taxon>Lophotrochozoa</taxon>
        <taxon>Mollusca</taxon>
        <taxon>Bivalvia</taxon>
        <taxon>Autobranchia</taxon>
        <taxon>Heteroconchia</taxon>
        <taxon>Euheterodonta</taxon>
        <taxon>Imparidentia</taxon>
        <taxon>Neoheterodontei</taxon>
        <taxon>Myida</taxon>
        <taxon>Dreissenoidea</taxon>
        <taxon>Dreissenidae</taxon>
        <taxon>Dreissena</taxon>
    </lineage>
</organism>
<dbReference type="GO" id="GO:0030832">
    <property type="term" value="P:regulation of actin filament length"/>
    <property type="evidence" value="ECO:0007669"/>
    <property type="project" value="TreeGrafter"/>
</dbReference>
<sequence>MFQISEKYHSRDPGIPLPPHIYEIAENSYQALLRENQSQCHVISGESGSGKTESCKLIVQHLLRDAGSEETQLSAKINQVGHSIYHNF</sequence>
<keyword evidence="10" id="KW-0966">Cell projection</keyword>
<evidence type="ECO:0000256" key="5">
    <source>
        <dbReference type="ARBA" id="ARBA00022741"/>
    </source>
</evidence>
<keyword evidence="4" id="KW-0677">Repeat</keyword>
<evidence type="ECO:0000256" key="11">
    <source>
        <dbReference type="PROSITE-ProRule" id="PRU00782"/>
    </source>
</evidence>
<dbReference type="GO" id="GO:0016459">
    <property type="term" value="C:myosin complex"/>
    <property type="evidence" value="ECO:0007669"/>
    <property type="project" value="UniProtKB-KW"/>
</dbReference>
<dbReference type="InterPro" id="IPR027417">
    <property type="entry name" value="P-loop_NTPase"/>
</dbReference>
<dbReference type="GO" id="GO:0042995">
    <property type="term" value="C:cell projection"/>
    <property type="evidence" value="ECO:0007669"/>
    <property type="project" value="UniProtKB-SubCell"/>
</dbReference>
<evidence type="ECO:0000256" key="3">
    <source>
        <dbReference type="ARBA" id="ARBA00022490"/>
    </source>
</evidence>
<reference evidence="13" key="1">
    <citation type="journal article" date="2019" name="bioRxiv">
        <title>The Genome of the Zebra Mussel, Dreissena polymorpha: A Resource for Invasive Species Research.</title>
        <authorList>
            <person name="McCartney M.A."/>
            <person name="Auch B."/>
            <person name="Kono T."/>
            <person name="Mallez S."/>
            <person name="Zhang Y."/>
            <person name="Obille A."/>
            <person name="Becker A."/>
            <person name="Abrahante J.E."/>
            <person name="Garbe J."/>
            <person name="Badalamenti J.P."/>
            <person name="Herman A."/>
            <person name="Mangelson H."/>
            <person name="Liachko I."/>
            <person name="Sullivan S."/>
            <person name="Sone E.D."/>
            <person name="Koren S."/>
            <person name="Silverstein K.A.T."/>
            <person name="Beckman K.B."/>
            <person name="Gohl D.M."/>
        </authorList>
    </citation>
    <scope>NUCLEOTIDE SEQUENCE</scope>
    <source>
        <strain evidence="13">Duluth1</strain>
        <tissue evidence="13">Whole animal</tissue>
    </source>
</reference>
<feature type="binding site" evidence="11">
    <location>
        <begin position="45"/>
        <end position="52"/>
    </location>
    <ligand>
        <name>ATP</name>
        <dbReference type="ChEBI" id="CHEBI:30616"/>
    </ligand>
</feature>
<dbReference type="InterPro" id="IPR001609">
    <property type="entry name" value="Myosin_head_motor_dom-like"/>
</dbReference>
<keyword evidence="6 11" id="KW-0067">ATP-binding</keyword>
<evidence type="ECO:0000259" key="12">
    <source>
        <dbReference type="PROSITE" id="PS51456"/>
    </source>
</evidence>
<dbReference type="InterPro" id="IPR052409">
    <property type="entry name" value="Myosin-III_kinase_activity"/>
</dbReference>
<reference evidence="13" key="2">
    <citation type="submission" date="2020-11" db="EMBL/GenBank/DDBJ databases">
        <authorList>
            <person name="McCartney M.A."/>
            <person name="Auch B."/>
            <person name="Kono T."/>
            <person name="Mallez S."/>
            <person name="Becker A."/>
            <person name="Gohl D.M."/>
            <person name="Silverstein K.A.T."/>
            <person name="Koren S."/>
            <person name="Bechman K.B."/>
            <person name="Herman A."/>
            <person name="Abrahante J.E."/>
            <person name="Garbe J."/>
        </authorList>
    </citation>
    <scope>NUCLEOTIDE SEQUENCE</scope>
    <source>
        <strain evidence="13">Duluth1</strain>
        <tissue evidence="13">Whole animal</tissue>
    </source>
</reference>
<dbReference type="PROSITE" id="PS51456">
    <property type="entry name" value="MYOSIN_MOTOR"/>
    <property type="match status" value="1"/>
</dbReference>
<evidence type="ECO:0000256" key="7">
    <source>
        <dbReference type="ARBA" id="ARBA00023123"/>
    </source>
</evidence>
<evidence type="ECO:0000256" key="4">
    <source>
        <dbReference type="ARBA" id="ARBA00022737"/>
    </source>
</evidence>
<dbReference type="PANTHER" id="PTHR46256">
    <property type="entry name" value="AGAP011099-PA"/>
    <property type="match status" value="1"/>
</dbReference>
<evidence type="ECO:0000313" key="13">
    <source>
        <dbReference type="EMBL" id="KAH3803591.1"/>
    </source>
</evidence>
<keyword evidence="7 11" id="KW-0518">Myosin</keyword>
<dbReference type="GO" id="GO:0005524">
    <property type="term" value="F:ATP binding"/>
    <property type="evidence" value="ECO:0007669"/>
    <property type="project" value="UniProtKB-UniRule"/>
</dbReference>
<dbReference type="EMBL" id="JAIWYP010000006">
    <property type="protein sequence ID" value="KAH3803591.1"/>
    <property type="molecule type" value="Genomic_DNA"/>
</dbReference>
<evidence type="ECO:0000256" key="8">
    <source>
        <dbReference type="ARBA" id="ARBA00023175"/>
    </source>
</evidence>
<dbReference type="Gene3D" id="3.40.850.10">
    <property type="entry name" value="Kinesin motor domain"/>
    <property type="match status" value="1"/>
</dbReference>
<proteinExistence type="inferred from homology"/>
<dbReference type="PANTHER" id="PTHR46256:SF5">
    <property type="entry name" value="MYOSIN-IIIB-LIKE"/>
    <property type="match status" value="1"/>
</dbReference>
<name>A0A9D4FV29_DREPO</name>
<dbReference type="GO" id="GO:0004674">
    <property type="term" value="F:protein serine/threonine kinase activity"/>
    <property type="evidence" value="ECO:0007669"/>
    <property type="project" value="TreeGrafter"/>
</dbReference>
<feature type="domain" description="Myosin motor" evidence="12">
    <location>
        <begin position="1"/>
        <end position="88"/>
    </location>
</feature>
<evidence type="ECO:0000256" key="6">
    <source>
        <dbReference type="ARBA" id="ARBA00022840"/>
    </source>
</evidence>
<dbReference type="SUPFAM" id="SSF52540">
    <property type="entry name" value="P-loop containing nucleoside triphosphate hydrolases"/>
    <property type="match status" value="1"/>
</dbReference>
<keyword evidence="5 11" id="KW-0547">Nucleotide-binding</keyword>
<keyword evidence="3" id="KW-0963">Cytoplasm</keyword>
<evidence type="ECO:0000256" key="1">
    <source>
        <dbReference type="ARBA" id="ARBA00004245"/>
    </source>
</evidence>
<keyword evidence="11" id="KW-0009">Actin-binding</keyword>
<evidence type="ECO:0000256" key="2">
    <source>
        <dbReference type="ARBA" id="ARBA00004316"/>
    </source>
</evidence>
<evidence type="ECO:0000313" key="14">
    <source>
        <dbReference type="Proteomes" id="UP000828390"/>
    </source>
</evidence>